<gene>
    <name evidence="2" type="ORF">GCM10009107_52520</name>
</gene>
<organism evidence="2 3">
    <name type="scientific">Ideonella azotifigens</name>
    <dbReference type="NCBI Taxonomy" id="513160"/>
    <lineage>
        <taxon>Bacteria</taxon>
        <taxon>Pseudomonadati</taxon>
        <taxon>Pseudomonadota</taxon>
        <taxon>Betaproteobacteria</taxon>
        <taxon>Burkholderiales</taxon>
        <taxon>Sphaerotilaceae</taxon>
        <taxon>Ideonella</taxon>
    </lineage>
</organism>
<accession>A0ABN1KFK7</accession>
<keyword evidence="2" id="KW-0813">Transport</keyword>
<evidence type="ECO:0000313" key="2">
    <source>
        <dbReference type="EMBL" id="GAA0765409.1"/>
    </source>
</evidence>
<dbReference type="PANTHER" id="PTHR47738:SF1">
    <property type="entry name" value="NITROGEN REGULATORY PROTEIN"/>
    <property type="match status" value="1"/>
</dbReference>
<dbReference type="PROSITE" id="PS00372">
    <property type="entry name" value="PTS_EIIA_TYPE_2_HIS"/>
    <property type="match status" value="1"/>
</dbReference>
<feature type="domain" description="PTS EIIA type-2" evidence="1">
    <location>
        <begin position="24"/>
        <end position="167"/>
    </location>
</feature>
<keyword evidence="3" id="KW-1185">Reference proteome</keyword>
<dbReference type="InterPro" id="IPR016152">
    <property type="entry name" value="PTrfase/Anion_transptr"/>
</dbReference>
<comment type="caution">
    <text evidence="2">The sequence shown here is derived from an EMBL/GenBank/DDBJ whole genome shotgun (WGS) entry which is preliminary data.</text>
</comment>
<dbReference type="PANTHER" id="PTHR47738">
    <property type="entry name" value="PTS SYSTEM FRUCTOSE-LIKE EIIA COMPONENT-RELATED"/>
    <property type="match status" value="1"/>
</dbReference>
<evidence type="ECO:0000259" key="1">
    <source>
        <dbReference type="PROSITE" id="PS51094"/>
    </source>
</evidence>
<evidence type="ECO:0000313" key="3">
    <source>
        <dbReference type="Proteomes" id="UP001500279"/>
    </source>
</evidence>
<dbReference type="PROSITE" id="PS51094">
    <property type="entry name" value="PTS_EIIA_TYPE_2"/>
    <property type="match status" value="1"/>
</dbReference>
<dbReference type="Gene3D" id="3.40.930.10">
    <property type="entry name" value="Mannitol-specific EII, Chain A"/>
    <property type="match status" value="1"/>
</dbReference>
<dbReference type="InterPro" id="IPR051541">
    <property type="entry name" value="PTS_SugarTrans_NitroReg"/>
</dbReference>
<dbReference type="CDD" id="cd00211">
    <property type="entry name" value="PTS_IIA_fru"/>
    <property type="match status" value="1"/>
</dbReference>
<dbReference type="InterPro" id="IPR002178">
    <property type="entry name" value="PTS_EIIA_type-2_dom"/>
</dbReference>
<dbReference type="EMBL" id="BAAAEW010000042">
    <property type="protein sequence ID" value="GAA0765409.1"/>
    <property type="molecule type" value="Genomic_DNA"/>
</dbReference>
<dbReference type="Proteomes" id="UP001500279">
    <property type="component" value="Unassembled WGS sequence"/>
</dbReference>
<dbReference type="RefSeq" id="WP_231011027.1">
    <property type="nucleotide sequence ID" value="NZ_BAAAEW010000042.1"/>
</dbReference>
<reference evidence="2 3" key="1">
    <citation type="journal article" date="2019" name="Int. J. Syst. Evol. Microbiol.">
        <title>The Global Catalogue of Microorganisms (GCM) 10K type strain sequencing project: providing services to taxonomists for standard genome sequencing and annotation.</title>
        <authorList>
            <consortium name="The Broad Institute Genomics Platform"/>
            <consortium name="The Broad Institute Genome Sequencing Center for Infectious Disease"/>
            <person name="Wu L."/>
            <person name="Ma J."/>
        </authorList>
    </citation>
    <scope>NUCLEOTIDE SEQUENCE [LARGE SCALE GENOMIC DNA]</scope>
    <source>
        <strain evidence="2 3">JCM 15503</strain>
    </source>
</reference>
<keyword evidence="2" id="KW-0762">Sugar transport</keyword>
<dbReference type="SUPFAM" id="SSF55804">
    <property type="entry name" value="Phoshotransferase/anion transport protein"/>
    <property type="match status" value="1"/>
</dbReference>
<proteinExistence type="predicted"/>
<protein>
    <submittedName>
        <fullName evidence="2">PTS sugar transporter subunit IIA</fullName>
    </submittedName>
</protein>
<name>A0ABN1KFK7_9BURK</name>
<dbReference type="Pfam" id="PF00359">
    <property type="entry name" value="PTS_EIIA_2"/>
    <property type="match status" value="1"/>
</dbReference>
<sequence length="168" mass="17721">MSVLSPCVPSLPRSARQDSPAAEPWLACEDILLDVAAPDGAAALQVLARLLSRRLVCPQEAVLRRLVQREALASTALGHGLALPHAQLAGLAAPVGACVGLRSPVSFGEPDGQPVRWLIALLLPVREPQAQLIRLAGLASRCGEGVFRLALARSRTPAEVWKLLTLPA</sequence>